<dbReference type="RefSeq" id="WP_066786523.1">
    <property type="nucleotide sequence ID" value="NZ_CP014806.1"/>
</dbReference>
<evidence type="ECO:0000313" key="3">
    <source>
        <dbReference type="EMBL" id="AMW98798.1"/>
    </source>
</evidence>
<dbReference type="Pfam" id="PF05901">
    <property type="entry name" value="Excalibur"/>
    <property type="match status" value="1"/>
</dbReference>
<keyword evidence="4" id="KW-1185">Reference proteome</keyword>
<organism evidence="3 4">
    <name type="scientific">Rummeliibacillus stabekisii</name>
    <dbReference type="NCBI Taxonomy" id="241244"/>
    <lineage>
        <taxon>Bacteria</taxon>
        <taxon>Bacillati</taxon>
        <taxon>Bacillota</taxon>
        <taxon>Bacilli</taxon>
        <taxon>Bacillales</taxon>
        <taxon>Caryophanaceae</taxon>
        <taxon>Rummeliibacillus</taxon>
    </lineage>
</organism>
<evidence type="ECO:0000259" key="2">
    <source>
        <dbReference type="SMART" id="SM00894"/>
    </source>
</evidence>
<protein>
    <recommendedName>
        <fullName evidence="2">Excalibur calcium-binding domain-containing protein</fullName>
    </recommendedName>
</protein>
<feature type="chain" id="PRO_5038654057" description="Excalibur calcium-binding domain-containing protein" evidence="1">
    <location>
        <begin position="21"/>
        <end position="102"/>
    </location>
</feature>
<dbReference type="KEGG" id="rst:ATY39_04650"/>
<dbReference type="Proteomes" id="UP000076021">
    <property type="component" value="Chromosome"/>
</dbReference>
<reference evidence="3 4" key="1">
    <citation type="journal article" date="2016" name="Genome Announc.">
        <title>Whole-Genome Sequence of Rummeliibacillus stabekisii Strain PP9 Isolated from Antarctic Soil.</title>
        <authorList>
            <person name="da Mota F.F."/>
            <person name="Vollu R.E."/>
            <person name="Jurelevicius D."/>
            <person name="Seldin L."/>
        </authorList>
    </citation>
    <scope>NUCLEOTIDE SEQUENCE [LARGE SCALE GENOMIC DNA]</scope>
    <source>
        <strain evidence="3 4">PP9</strain>
    </source>
</reference>
<name>A0A143HAQ8_9BACL</name>
<dbReference type="AlphaFoldDB" id="A0A143HAQ8"/>
<accession>A0A143HAQ8</accession>
<dbReference type="InterPro" id="IPR008613">
    <property type="entry name" value="Excalibur_Ca-bd_domain"/>
</dbReference>
<feature type="domain" description="Excalibur calcium-binding" evidence="2">
    <location>
        <begin position="35"/>
        <end position="101"/>
    </location>
</feature>
<dbReference type="OrthoDB" id="2735480at2"/>
<keyword evidence="1" id="KW-0732">Signal</keyword>
<dbReference type="EMBL" id="CP014806">
    <property type="protein sequence ID" value="AMW98798.1"/>
    <property type="molecule type" value="Genomic_DNA"/>
</dbReference>
<proteinExistence type="predicted"/>
<evidence type="ECO:0000256" key="1">
    <source>
        <dbReference type="SAM" id="SignalP"/>
    </source>
</evidence>
<sequence length="102" mass="11304">MKKTLQIGIAAALATTTFFGATISKNDEDVQARSIYSNCTAFNGKYAHGVKVSSKTKNTVHKRNGSVVYEYSRAYVSASIYKKAMKQNRDLDRDKDGIACER</sequence>
<dbReference type="SMART" id="SM00894">
    <property type="entry name" value="Excalibur"/>
    <property type="match status" value="1"/>
</dbReference>
<dbReference type="STRING" id="241244.ATY39_04650"/>
<evidence type="ECO:0000313" key="4">
    <source>
        <dbReference type="Proteomes" id="UP000076021"/>
    </source>
</evidence>
<reference evidence="4" key="2">
    <citation type="submission" date="2016-03" db="EMBL/GenBank/DDBJ databases">
        <authorList>
            <person name="Ploux O."/>
        </authorList>
    </citation>
    <scope>NUCLEOTIDE SEQUENCE [LARGE SCALE GENOMIC DNA]</scope>
    <source>
        <strain evidence="4">PP9</strain>
    </source>
</reference>
<gene>
    <name evidence="3" type="ORF">ATY39_04650</name>
</gene>
<feature type="signal peptide" evidence="1">
    <location>
        <begin position="1"/>
        <end position="20"/>
    </location>
</feature>